<sequence length="64" mass="7435">MSLRFTNASRRRRTPLLITIDVCDLSLGDRRRARAALTRGFSRSEFEEKLTVARKSPFISQYIC</sequence>
<evidence type="ECO:0000313" key="2">
    <source>
        <dbReference type="Proteomes" id="UP000524492"/>
    </source>
</evidence>
<protein>
    <submittedName>
        <fullName evidence="1">Uncharacterized protein</fullName>
    </submittedName>
</protein>
<organism evidence="1 2">
    <name type="scientific">Rhizobium aethiopicum</name>
    <dbReference type="NCBI Taxonomy" id="1138170"/>
    <lineage>
        <taxon>Bacteria</taxon>
        <taxon>Pseudomonadati</taxon>
        <taxon>Pseudomonadota</taxon>
        <taxon>Alphaproteobacteria</taxon>
        <taxon>Hyphomicrobiales</taxon>
        <taxon>Rhizobiaceae</taxon>
        <taxon>Rhizobium/Agrobacterium group</taxon>
        <taxon>Rhizobium</taxon>
    </lineage>
</organism>
<comment type="caution">
    <text evidence="1">The sequence shown here is derived from an EMBL/GenBank/DDBJ whole genome shotgun (WGS) entry which is preliminary data.</text>
</comment>
<name>A0A7W6QE21_9HYPH</name>
<gene>
    <name evidence="1" type="ORF">GGD53_006021</name>
</gene>
<evidence type="ECO:0000313" key="1">
    <source>
        <dbReference type="EMBL" id="MBB4195820.1"/>
    </source>
</evidence>
<dbReference type="RefSeq" id="WP_184491734.1">
    <property type="nucleotide sequence ID" value="NZ_JACIFV010000039.1"/>
</dbReference>
<accession>A0A7W6QE21</accession>
<dbReference type="AlphaFoldDB" id="A0A7W6QE21"/>
<proteinExistence type="predicted"/>
<dbReference type="EMBL" id="JACIFV010000039">
    <property type="protein sequence ID" value="MBB4195820.1"/>
    <property type="molecule type" value="Genomic_DNA"/>
</dbReference>
<dbReference type="Proteomes" id="UP000524492">
    <property type="component" value="Unassembled WGS sequence"/>
</dbReference>
<keyword evidence="2" id="KW-1185">Reference proteome</keyword>
<reference evidence="1 2" key="1">
    <citation type="submission" date="2020-08" db="EMBL/GenBank/DDBJ databases">
        <title>Genomic Encyclopedia of Type Strains, Phase IV (KMG-V): Genome sequencing to study the core and pangenomes of soil and plant-associated prokaryotes.</title>
        <authorList>
            <person name="Whitman W."/>
        </authorList>
    </citation>
    <scope>NUCLEOTIDE SEQUENCE [LARGE SCALE GENOMIC DNA]</scope>
    <source>
        <strain evidence="1 2">SEMIA 4074</strain>
    </source>
</reference>